<evidence type="ECO:0000313" key="4">
    <source>
        <dbReference type="Proteomes" id="UP000199034"/>
    </source>
</evidence>
<reference evidence="3 4" key="1">
    <citation type="submission" date="2016-10" db="EMBL/GenBank/DDBJ databases">
        <authorList>
            <person name="de Groot N.N."/>
        </authorList>
    </citation>
    <scope>NUCLEOTIDE SEQUENCE [LARGE SCALE GENOMIC DNA]</scope>
    <source>
        <strain evidence="3 4">CGMCC 4.6858</strain>
    </source>
</reference>
<feature type="region of interest" description="Disordered" evidence="1">
    <location>
        <begin position="71"/>
        <end position="104"/>
    </location>
</feature>
<dbReference type="EMBL" id="FMZM01000001">
    <property type="protein sequence ID" value="SDC09269.1"/>
    <property type="molecule type" value="Genomic_DNA"/>
</dbReference>
<dbReference type="STRING" id="1045774.SAMN05421872_101265"/>
<sequence>MSTPLDSGRHPVNVGHLVMGMAFLGLVAVWAVVQSDVIDDDAIRWLLPVPWVLAGAAGLVASVLSGRRHTQRQVGWVPPAETAEEADPADDPADDAIDDTRPFS</sequence>
<keyword evidence="2" id="KW-1133">Transmembrane helix</keyword>
<keyword evidence="2" id="KW-0812">Transmembrane</keyword>
<gene>
    <name evidence="3" type="ORF">SAMN05421872_101265</name>
</gene>
<dbReference type="OrthoDB" id="3790651at2"/>
<proteinExistence type="predicted"/>
<feature type="compositionally biased region" description="Acidic residues" evidence="1">
    <location>
        <begin position="82"/>
        <end position="97"/>
    </location>
</feature>
<keyword evidence="2" id="KW-0472">Membrane</keyword>
<keyword evidence="4" id="KW-1185">Reference proteome</keyword>
<evidence type="ECO:0000313" key="3">
    <source>
        <dbReference type="EMBL" id="SDC09269.1"/>
    </source>
</evidence>
<feature type="transmembrane region" description="Helical" evidence="2">
    <location>
        <begin position="12"/>
        <end position="33"/>
    </location>
</feature>
<accession>A0A1G6IRY7</accession>
<evidence type="ECO:0000256" key="1">
    <source>
        <dbReference type="SAM" id="MobiDB-lite"/>
    </source>
</evidence>
<dbReference type="RefSeq" id="WP_090849978.1">
    <property type="nucleotide sequence ID" value="NZ_FMZM01000001.1"/>
</dbReference>
<feature type="transmembrane region" description="Helical" evidence="2">
    <location>
        <begin position="45"/>
        <end position="64"/>
    </location>
</feature>
<evidence type="ECO:0000256" key="2">
    <source>
        <dbReference type="SAM" id="Phobius"/>
    </source>
</evidence>
<organism evidence="3 4">
    <name type="scientific">Nocardioides lianchengensis</name>
    <dbReference type="NCBI Taxonomy" id="1045774"/>
    <lineage>
        <taxon>Bacteria</taxon>
        <taxon>Bacillati</taxon>
        <taxon>Actinomycetota</taxon>
        <taxon>Actinomycetes</taxon>
        <taxon>Propionibacteriales</taxon>
        <taxon>Nocardioidaceae</taxon>
        <taxon>Nocardioides</taxon>
    </lineage>
</organism>
<protein>
    <submittedName>
        <fullName evidence="3">Uncharacterized protein</fullName>
    </submittedName>
</protein>
<name>A0A1G6IRY7_9ACTN</name>
<dbReference type="AlphaFoldDB" id="A0A1G6IRY7"/>
<dbReference type="Proteomes" id="UP000199034">
    <property type="component" value="Unassembled WGS sequence"/>
</dbReference>